<dbReference type="GO" id="GO:0016020">
    <property type="term" value="C:membrane"/>
    <property type="evidence" value="ECO:0007669"/>
    <property type="project" value="UniProtKB-SubCell"/>
</dbReference>
<feature type="transmembrane region" description="Helical" evidence="5">
    <location>
        <begin position="88"/>
        <end position="108"/>
    </location>
</feature>
<feature type="transmembrane region" description="Helical" evidence="5">
    <location>
        <begin position="63"/>
        <end position="81"/>
    </location>
</feature>
<reference evidence="8" key="2">
    <citation type="submission" date="2021-04" db="EMBL/GenBank/DDBJ databases">
        <title>Complete Genome and methylome analysis of Thiothrix fructosivorans ATCC 49748.</title>
        <authorList>
            <person name="Fomenkov A."/>
            <person name="Sun L."/>
            <person name="Vincze T."/>
            <person name="Grabovich M.Y."/>
            <person name="Roberts R.J."/>
        </authorList>
    </citation>
    <scope>NUCLEOTIDE SEQUENCE</scope>
    <source>
        <strain evidence="8">ATCC 49748</strain>
        <plasmid evidence="8">pTfr21</plasmid>
    </source>
</reference>
<reference evidence="7 9" key="1">
    <citation type="submission" date="2021-03" db="EMBL/GenBank/DDBJ databases">
        <title>Draft genome and methylome analysis of Thiotrix fructosivoruns ATCC 49748.</title>
        <authorList>
            <person name="Fomenkov A."/>
            <person name="Grabovich M.Y."/>
            <person name="Roberts R.J."/>
        </authorList>
    </citation>
    <scope>NUCLEOTIDE SEQUENCE [LARGE SCALE GENOMIC DNA]</scope>
    <source>
        <strain evidence="7 9">ATCC 49748</strain>
        <plasmid evidence="7">pTfr21</plasmid>
    </source>
</reference>
<organism evidence="8">
    <name type="scientific">Thiothrix fructosivorans</name>
    <dbReference type="NCBI Taxonomy" id="111770"/>
    <lineage>
        <taxon>Bacteria</taxon>
        <taxon>Pseudomonadati</taxon>
        <taxon>Pseudomonadota</taxon>
        <taxon>Gammaproteobacteria</taxon>
        <taxon>Thiotrichales</taxon>
        <taxon>Thiotrichaceae</taxon>
        <taxon>Thiothrix</taxon>
    </lineage>
</organism>
<keyword evidence="3 5" id="KW-1133">Transmembrane helix</keyword>
<evidence type="ECO:0000259" key="6">
    <source>
        <dbReference type="Pfam" id="PF01545"/>
    </source>
</evidence>
<keyword evidence="8" id="KW-0614">Plasmid</keyword>
<evidence type="ECO:0000256" key="3">
    <source>
        <dbReference type="ARBA" id="ARBA00022989"/>
    </source>
</evidence>
<dbReference type="Gene3D" id="1.20.1510.10">
    <property type="entry name" value="Cation efflux protein transmembrane domain"/>
    <property type="match status" value="1"/>
</dbReference>
<protein>
    <submittedName>
        <fullName evidence="8">Cation transporter</fullName>
    </submittedName>
</protein>
<evidence type="ECO:0000313" key="9">
    <source>
        <dbReference type="Proteomes" id="UP000664466"/>
    </source>
</evidence>
<evidence type="ECO:0000256" key="4">
    <source>
        <dbReference type="ARBA" id="ARBA00023136"/>
    </source>
</evidence>
<dbReference type="EMBL" id="CP072751">
    <property type="protein sequence ID" value="QTX13122.1"/>
    <property type="molecule type" value="Genomic_DNA"/>
</dbReference>
<dbReference type="SUPFAM" id="SSF161111">
    <property type="entry name" value="Cation efflux protein transmembrane domain-like"/>
    <property type="match status" value="1"/>
</dbReference>
<feature type="transmembrane region" description="Helical" evidence="5">
    <location>
        <begin position="179"/>
        <end position="197"/>
    </location>
</feature>
<sequence>MSAQCGCNHSCSTEAQPPHGRYRLILWLALLINAAMFGVEMLFGVWAQSASLLADSLDFFGDAANYGISLWVLGMGLAIRAKASLLKAATMAVFGVWVLGRTGWGLWAGNLPDAMTMGSVALLALAANVAVAAMLYVYREGDSNMRSVWICSRNDAIGNVAVILAAVGVFGTASGLPDLIVAGVMATLALSGAWQMWGYAQQDLRRAAVV</sequence>
<name>A0A8B0SVW5_9GAMM</name>
<dbReference type="InterPro" id="IPR027469">
    <property type="entry name" value="Cation_efflux_TMD_sf"/>
</dbReference>
<evidence type="ECO:0000256" key="1">
    <source>
        <dbReference type="ARBA" id="ARBA00004141"/>
    </source>
</evidence>
<dbReference type="Proteomes" id="UP000664466">
    <property type="component" value="Unassembled WGS sequence"/>
</dbReference>
<feature type="transmembrane region" description="Helical" evidence="5">
    <location>
        <begin position="156"/>
        <end position="173"/>
    </location>
</feature>
<dbReference type="InterPro" id="IPR058533">
    <property type="entry name" value="Cation_efflux_TM"/>
</dbReference>
<feature type="domain" description="Cation efflux protein transmembrane" evidence="6">
    <location>
        <begin position="26"/>
        <end position="196"/>
    </location>
</feature>
<evidence type="ECO:0000313" key="8">
    <source>
        <dbReference type="EMBL" id="QTX13122.1"/>
    </source>
</evidence>
<keyword evidence="9" id="KW-1185">Reference proteome</keyword>
<feature type="transmembrane region" description="Helical" evidence="5">
    <location>
        <begin position="114"/>
        <end position="136"/>
    </location>
</feature>
<dbReference type="RefSeq" id="WP_207249094.1">
    <property type="nucleotide sequence ID" value="NZ_CP072751.1"/>
</dbReference>
<evidence type="ECO:0000256" key="5">
    <source>
        <dbReference type="SAM" id="Phobius"/>
    </source>
</evidence>
<dbReference type="EMBL" id="JAFMPM010000003">
    <property type="protein sequence ID" value="MBO0611359.1"/>
    <property type="molecule type" value="Genomic_DNA"/>
</dbReference>
<keyword evidence="4 5" id="KW-0472">Membrane</keyword>
<keyword evidence="2 5" id="KW-0812">Transmembrane</keyword>
<geneLocation type="plasmid" evidence="8">
    <name>pTfr21</name>
</geneLocation>
<proteinExistence type="predicted"/>
<dbReference type="Pfam" id="PF01545">
    <property type="entry name" value="Cation_efflux"/>
    <property type="match status" value="1"/>
</dbReference>
<feature type="transmembrane region" description="Helical" evidence="5">
    <location>
        <begin position="24"/>
        <end position="43"/>
    </location>
</feature>
<evidence type="ECO:0000256" key="2">
    <source>
        <dbReference type="ARBA" id="ARBA00022692"/>
    </source>
</evidence>
<dbReference type="AlphaFoldDB" id="A0A8B0SVW5"/>
<accession>A0A8B0SVW5</accession>
<comment type="subcellular location">
    <subcellularLocation>
        <location evidence="1">Membrane</location>
        <topology evidence="1">Multi-pass membrane protein</topology>
    </subcellularLocation>
</comment>
<gene>
    <name evidence="7" type="ORF">J1836_00195</name>
    <name evidence="8" type="ORF">J1836_020985</name>
</gene>
<evidence type="ECO:0000313" key="7">
    <source>
        <dbReference type="EMBL" id="MBO0611359.1"/>
    </source>
</evidence>